<dbReference type="PROSITE" id="PS50082">
    <property type="entry name" value="WD_REPEATS_2"/>
    <property type="match status" value="2"/>
</dbReference>
<evidence type="ECO:0000256" key="3">
    <source>
        <dbReference type="ARBA" id="ARBA00022737"/>
    </source>
</evidence>
<dbReference type="InterPro" id="IPR036322">
    <property type="entry name" value="WD40_repeat_dom_sf"/>
</dbReference>
<keyword evidence="3" id="KW-0677">Repeat</keyword>
<keyword evidence="2 6" id="KW-0853">WD repeat</keyword>
<evidence type="ECO:0000256" key="4">
    <source>
        <dbReference type="ARBA" id="ARBA00022853"/>
    </source>
</evidence>
<organism evidence="8 9">
    <name type="scientific">Arxiozyma heterogenica</name>
    <dbReference type="NCBI Taxonomy" id="278026"/>
    <lineage>
        <taxon>Eukaryota</taxon>
        <taxon>Fungi</taxon>
        <taxon>Dikarya</taxon>
        <taxon>Ascomycota</taxon>
        <taxon>Saccharomycotina</taxon>
        <taxon>Saccharomycetes</taxon>
        <taxon>Saccharomycetales</taxon>
        <taxon>Saccharomycetaceae</taxon>
        <taxon>Arxiozyma</taxon>
    </lineage>
</organism>
<dbReference type="InterPro" id="IPR001680">
    <property type="entry name" value="WD40_rpt"/>
</dbReference>
<evidence type="ECO:0000256" key="5">
    <source>
        <dbReference type="ARBA" id="ARBA00023242"/>
    </source>
</evidence>
<keyword evidence="9" id="KW-1185">Reference proteome</keyword>
<keyword evidence="4" id="KW-0156">Chromatin regulator</keyword>
<dbReference type="SMART" id="SM00320">
    <property type="entry name" value="WD40"/>
    <property type="match status" value="6"/>
</dbReference>
<dbReference type="EMBL" id="JAWIZZ010000036">
    <property type="protein sequence ID" value="KAK5781318.1"/>
    <property type="molecule type" value="Genomic_DNA"/>
</dbReference>
<dbReference type="InterPro" id="IPR019775">
    <property type="entry name" value="WD40_repeat_CS"/>
</dbReference>
<dbReference type="Proteomes" id="UP001306508">
    <property type="component" value="Unassembled WGS sequence"/>
</dbReference>
<dbReference type="PROSITE" id="PS50294">
    <property type="entry name" value="WD_REPEATS_REGION"/>
    <property type="match status" value="2"/>
</dbReference>
<dbReference type="InterPro" id="IPR022052">
    <property type="entry name" value="Histone-bd_RBBP4-like_N"/>
</dbReference>
<proteinExistence type="predicted"/>
<evidence type="ECO:0000259" key="7">
    <source>
        <dbReference type="Pfam" id="PF12265"/>
    </source>
</evidence>
<dbReference type="GO" id="GO:0005634">
    <property type="term" value="C:nucleus"/>
    <property type="evidence" value="ECO:0007669"/>
    <property type="project" value="UniProtKB-SubCell"/>
</dbReference>
<feature type="repeat" description="WD" evidence="6">
    <location>
        <begin position="206"/>
        <end position="241"/>
    </location>
</feature>
<dbReference type="InterPro" id="IPR050459">
    <property type="entry name" value="WD_repeat_RBAP46/RBAP48/MSI1"/>
</dbReference>
<evidence type="ECO:0000313" key="8">
    <source>
        <dbReference type="EMBL" id="KAK5781318.1"/>
    </source>
</evidence>
<dbReference type="InterPro" id="IPR015943">
    <property type="entry name" value="WD40/YVTN_repeat-like_dom_sf"/>
</dbReference>
<feature type="domain" description="Histone-binding protein RBBP4-like N-terminal" evidence="7">
    <location>
        <begin position="50"/>
        <end position="118"/>
    </location>
</feature>
<dbReference type="PROSITE" id="PS00678">
    <property type="entry name" value="WD_REPEATS_1"/>
    <property type="match status" value="2"/>
</dbReference>
<dbReference type="Pfam" id="PF12265">
    <property type="entry name" value="CAF1C_H4-bd"/>
    <property type="match status" value="1"/>
</dbReference>
<dbReference type="Pfam" id="PF00400">
    <property type="entry name" value="WD40"/>
    <property type="match status" value="3"/>
</dbReference>
<name>A0AAN7WTS4_9SACH</name>
<evidence type="ECO:0000256" key="6">
    <source>
        <dbReference type="PROSITE-ProRule" id="PRU00221"/>
    </source>
</evidence>
<gene>
    <name evidence="8" type="ORF">RI543_001158</name>
</gene>
<comment type="caution">
    <text evidence="8">The sequence shown here is derived from an EMBL/GenBank/DDBJ whole genome shotgun (WGS) entry which is preliminary data.</text>
</comment>
<sequence length="458" mass="51992">MDKSNWMNVVMKTAVSGLDISETGLDANMILNAVNEENVGNQNETLSVDEEYNLWRSNVPLMYDFVSETELVWPSLTIQWLPHGKGPISRNIQQMILGTHTSGEEPNYLKIAAITLPDEVVDSDEDDTDGISIDRNDQVYENDNSKDKEDYVQSNIRIMQKFQHEEEVNRARYMPQNPNIIATINGLGLVSIFDRDSDQCKAIKTLKYHKDNGYGLSFNPNWEGYLLSGSDDHTIALWDLNKDAKPVHIWGEGIHKDIVNDCKWNEFNKNIFGSVSEDLTLKIHDLRSNDRHNFDSSISFSSECVFNTIAFSKHSEYLFGAAGTDSYVHLFDMRKIQEPLHSMSGHQDAVTNLEFFEHKDGILMSSGSDRRAIIWDINEIGKEQVFDDAEDASPEVVMIHGGHKSPVNDMSINSNIPWLMATCEENNIVQVWKGSKRLPTIGGLPKLNETLYRELLDN</sequence>
<feature type="repeat" description="WD" evidence="6">
    <location>
        <begin position="343"/>
        <end position="378"/>
    </location>
</feature>
<dbReference type="PANTHER" id="PTHR22850">
    <property type="entry name" value="WD40 REPEAT FAMILY"/>
    <property type="match status" value="1"/>
</dbReference>
<evidence type="ECO:0000256" key="1">
    <source>
        <dbReference type="ARBA" id="ARBA00004123"/>
    </source>
</evidence>
<evidence type="ECO:0000313" key="9">
    <source>
        <dbReference type="Proteomes" id="UP001306508"/>
    </source>
</evidence>
<accession>A0AAN7WTS4</accession>
<reference evidence="9" key="1">
    <citation type="submission" date="2023-07" db="EMBL/GenBank/DDBJ databases">
        <title>A draft genome of Kazachstania heterogenica Y-27499.</title>
        <authorList>
            <person name="Donic C."/>
            <person name="Kralova J.S."/>
            <person name="Fidel L."/>
            <person name="Ben-Dor S."/>
            <person name="Jung S."/>
        </authorList>
    </citation>
    <scope>NUCLEOTIDE SEQUENCE [LARGE SCALE GENOMIC DNA]</scope>
    <source>
        <strain evidence="9">Y27499</strain>
    </source>
</reference>
<dbReference type="AlphaFoldDB" id="A0AAN7WTS4"/>
<keyword evidence="5" id="KW-0539">Nucleus</keyword>
<dbReference type="GO" id="GO:0006325">
    <property type="term" value="P:chromatin organization"/>
    <property type="evidence" value="ECO:0007669"/>
    <property type="project" value="UniProtKB-KW"/>
</dbReference>
<dbReference type="SUPFAM" id="SSF50978">
    <property type="entry name" value="WD40 repeat-like"/>
    <property type="match status" value="1"/>
</dbReference>
<protein>
    <recommendedName>
        <fullName evidence="7">Histone-binding protein RBBP4-like N-terminal domain-containing protein</fullName>
    </recommendedName>
</protein>
<dbReference type="Gene3D" id="2.130.10.10">
    <property type="entry name" value="YVTN repeat-like/Quinoprotein amine dehydrogenase"/>
    <property type="match status" value="1"/>
</dbReference>
<comment type="subcellular location">
    <subcellularLocation>
        <location evidence="1">Nucleus</location>
    </subcellularLocation>
</comment>
<evidence type="ECO:0000256" key="2">
    <source>
        <dbReference type="ARBA" id="ARBA00022574"/>
    </source>
</evidence>